<protein>
    <submittedName>
        <fullName evidence="1">Uncharacterized protein</fullName>
    </submittedName>
</protein>
<accession>A0ACB7YJH7</accession>
<gene>
    <name evidence="1" type="ORF">Vadar_003674</name>
</gene>
<evidence type="ECO:0000313" key="1">
    <source>
        <dbReference type="EMBL" id="KAH7853532.1"/>
    </source>
</evidence>
<evidence type="ECO:0000313" key="2">
    <source>
        <dbReference type="Proteomes" id="UP000828048"/>
    </source>
</evidence>
<dbReference type="Proteomes" id="UP000828048">
    <property type="component" value="Chromosome 11"/>
</dbReference>
<dbReference type="EMBL" id="CM037161">
    <property type="protein sequence ID" value="KAH7853532.1"/>
    <property type="molecule type" value="Genomic_DNA"/>
</dbReference>
<name>A0ACB7YJH7_9ERIC</name>
<keyword evidence="2" id="KW-1185">Reference proteome</keyword>
<sequence>MAAASSNARCQMKAAAAAFLHHHLLHLQTLRDPLSNPHRLIHPCTSKNQSRSDLIVCPKGTACKESFLLRFNALFVELTDRIVFVAMNYQVGFFHATTAYGFVSAGKNANPPPWKKTLIGSLVSPSAAAERGVILV</sequence>
<reference evidence="1 2" key="1">
    <citation type="journal article" date="2021" name="Hortic Res">
        <title>High-quality reference genome and annotation aids understanding of berry development for evergreen blueberry (Vaccinium darrowii).</title>
        <authorList>
            <person name="Yu J."/>
            <person name="Hulse-Kemp A.M."/>
            <person name="Babiker E."/>
            <person name="Staton M."/>
        </authorList>
    </citation>
    <scope>NUCLEOTIDE SEQUENCE [LARGE SCALE GENOMIC DNA]</scope>
    <source>
        <strain evidence="2">cv. NJ 8807/NJ 8810</strain>
        <tissue evidence="1">Young leaf</tissue>
    </source>
</reference>
<comment type="caution">
    <text evidence="1">The sequence shown here is derived from an EMBL/GenBank/DDBJ whole genome shotgun (WGS) entry which is preliminary data.</text>
</comment>
<proteinExistence type="predicted"/>
<organism evidence="1 2">
    <name type="scientific">Vaccinium darrowii</name>
    <dbReference type="NCBI Taxonomy" id="229202"/>
    <lineage>
        <taxon>Eukaryota</taxon>
        <taxon>Viridiplantae</taxon>
        <taxon>Streptophyta</taxon>
        <taxon>Embryophyta</taxon>
        <taxon>Tracheophyta</taxon>
        <taxon>Spermatophyta</taxon>
        <taxon>Magnoliopsida</taxon>
        <taxon>eudicotyledons</taxon>
        <taxon>Gunneridae</taxon>
        <taxon>Pentapetalae</taxon>
        <taxon>asterids</taxon>
        <taxon>Ericales</taxon>
        <taxon>Ericaceae</taxon>
        <taxon>Vaccinioideae</taxon>
        <taxon>Vaccinieae</taxon>
        <taxon>Vaccinium</taxon>
    </lineage>
</organism>